<sequence length="422" mass="48036">MKLLLSVNSYVSRQNMLFISLLFCFVSLFSIAESKDRRPTLPFITGDAFRSIADHIFDVEIQDINPDNVKERDVIFVSSNRLREFFGIVHPKIHSRYILITHNSDTGVPGEFSSFLNDEKILVWFGQNVTNYVHEKLIPIPIGLTNRYNSLGDPVHIESAMKRIARKKKYLLYLNAPLHTNRNVREKAYKYFEDKNFCVKVRRRVPVDRFFDHISRSKFVVSPRGNGLDCHRTWEALYLGAIPIVREPNYYNPITLLETISWFAKDEPTEVQIFNAVVDATIEAISVSNIRKSLVFSIRVITEDPEKSALIANTLADLYIQDSLNKKFAATEEASRWLSIKAAELKVELENSEAGVKGFSVDSQLINADALVVLSVQLKKMRGRISDMDIKRASLETALEKLKHAVQSGDSQIIAKLAGNAR</sequence>
<gene>
    <name evidence="1" type="ORF">COB11_08710</name>
</gene>
<protein>
    <recommendedName>
        <fullName evidence="3">Exostosin GT47 domain-containing protein</fullName>
    </recommendedName>
</protein>
<dbReference type="InterPro" id="IPR050445">
    <property type="entry name" value="Bact_polysacc_biosynth/exp"/>
</dbReference>
<dbReference type="PANTHER" id="PTHR32309:SF31">
    <property type="entry name" value="CAPSULAR EXOPOLYSACCHARIDE FAMILY"/>
    <property type="match status" value="1"/>
</dbReference>
<proteinExistence type="predicted"/>
<evidence type="ECO:0000313" key="2">
    <source>
        <dbReference type="Proteomes" id="UP000217838"/>
    </source>
</evidence>
<evidence type="ECO:0008006" key="3">
    <source>
        <dbReference type="Google" id="ProtNLM"/>
    </source>
</evidence>
<dbReference type="Proteomes" id="UP000217838">
    <property type="component" value="Unassembled WGS sequence"/>
</dbReference>
<reference evidence="2" key="1">
    <citation type="submission" date="2017-08" db="EMBL/GenBank/DDBJ databases">
        <title>A dynamic microbial community with high functional redundancy inhabits the cold, oxic subseafloor aquifer.</title>
        <authorList>
            <person name="Tully B.J."/>
            <person name="Wheat C.G."/>
            <person name="Glazer B.T."/>
            <person name="Huber J.A."/>
        </authorList>
    </citation>
    <scope>NUCLEOTIDE SEQUENCE [LARGE SCALE GENOMIC DNA]</scope>
</reference>
<accession>A0A2A4Y9M9</accession>
<name>A0A2A4Y9M9_UNCAE</name>
<dbReference type="PANTHER" id="PTHR32309">
    <property type="entry name" value="TYROSINE-PROTEIN KINASE"/>
    <property type="match status" value="1"/>
</dbReference>
<feature type="non-terminal residue" evidence="1">
    <location>
        <position position="422"/>
    </location>
</feature>
<dbReference type="EMBL" id="NVUU01000144">
    <property type="protein sequence ID" value="PCI91067.1"/>
    <property type="molecule type" value="Genomic_DNA"/>
</dbReference>
<comment type="caution">
    <text evidence="1">The sequence shown here is derived from an EMBL/GenBank/DDBJ whole genome shotgun (WGS) entry which is preliminary data.</text>
</comment>
<evidence type="ECO:0000313" key="1">
    <source>
        <dbReference type="EMBL" id="PCI91067.1"/>
    </source>
</evidence>
<dbReference type="AlphaFoldDB" id="A0A2A4Y9M9"/>
<organism evidence="1 2">
    <name type="scientific">Aerophobetes bacterium</name>
    <dbReference type="NCBI Taxonomy" id="2030807"/>
    <lineage>
        <taxon>Bacteria</taxon>
        <taxon>Candidatus Aerophobota</taxon>
    </lineage>
</organism>